<dbReference type="InterPro" id="IPR046960">
    <property type="entry name" value="PPR_At4g14850-like_plant"/>
</dbReference>
<dbReference type="PANTHER" id="PTHR47926:SF393">
    <property type="entry name" value="REPEAT-CONTAINING PROTEIN, PUTATIVE-RELATED"/>
    <property type="match status" value="1"/>
</dbReference>
<dbReference type="NCBIfam" id="TIGR00756">
    <property type="entry name" value="PPR"/>
    <property type="match status" value="1"/>
</dbReference>
<dbReference type="GO" id="GO:0003723">
    <property type="term" value="F:RNA binding"/>
    <property type="evidence" value="ECO:0007669"/>
    <property type="project" value="InterPro"/>
</dbReference>
<gene>
    <name evidence="3" type="ORF">C5167_050173</name>
</gene>
<dbReference type="Pfam" id="PF13041">
    <property type="entry name" value="PPR_2"/>
    <property type="match status" value="1"/>
</dbReference>
<evidence type="ECO:0000313" key="4">
    <source>
        <dbReference type="Proteomes" id="UP000316621"/>
    </source>
</evidence>
<sequence>MFLPKPRLFKRQSFNFLASFHPLKSAPSLLPSPKPPHLSLLADKCTSMNQLKQIHAQMIVSDRIHDDYAASRIISFCALSDSGDLNYALKVFNTTHAPNSFMFNTMIRAQASSSNPFEAIILYIKMRKLGLIPGKYTFPFVLKACINCCSLNPSKQIHADVVKFGLELDIYIVNGLISCYCICGDMGAARKLFEEEPERKLLIWTAIISGYAQNFCSNEALALFDQMLGQGVEPDAATLSSVLSACARSGSLEMGKQVHVYIKEKRIEVGLILGLL</sequence>
<keyword evidence="1" id="KW-0677">Repeat</keyword>
<dbReference type="AlphaFoldDB" id="A0A4Y7KMX1"/>
<dbReference type="PANTHER" id="PTHR47926">
    <property type="entry name" value="PENTATRICOPEPTIDE REPEAT-CONTAINING PROTEIN"/>
    <property type="match status" value="1"/>
</dbReference>
<proteinExistence type="predicted"/>
<reference evidence="3 4" key="1">
    <citation type="journal article" date="2018" name="Science">
        <title>The opium poppy genome and morphinan production.</title>
        <authorList>
            <person name="Guo L."/>
            <person name="Winzer T."/>
            <person name="Yang X."/>
            <person name="Li Y."/>
            <person name="Ning Z."/>
            <person name="He Z."/>
            <person name="Teodor R."/>
            <person name="Lu Y."/>
            <person name="Bowser T.A."/>
            <person name="Graham I.A."/>
            <person name="Ye K."/>
        </authorList>
    </citation>
    <scope>NUCLEOTIDE SEQUENCE [LARGE SCALE GENOMIC DNA]</scope>
    <source>
        <strain evidence="4">cv. HN1</strain>
        <tissue evidence="3">Leaves</tissue>
    </source>
</reference>
<dbReference type="PROSITE" id="PS51375">
    <property type="entry name" value="PPR"/>
    <property type="match status" value="3"/>
</dbReference>
<dbReference type="OMA" id="IVHTHIT"/>
<dbReference type="InterPro" id="IPR011990">
    <property type="entry name" value="TPR-like_helical_dom_sf"/>
</dbReference>
<protein>
    <recommendedName>
        <fullName evidence="5">Pentacotripeptide-repeat region of PRORP domain-containing protein</fullName>
    </recommendedName>
</protein>
<dbReference type="InterPro" id="IPR002885">
    <property type="entry name" value="PPR_rpt"/>
</dbReference>
<name>A0A4Y7KMX1_PAPSO</name>
<feature type="repeat" description="PPR" evidence="2">
    <location>
        <begin position="200"/>
        <end position="234"/>
    </location>
</feature>
<dbReference type="Pfam" id="PF01535">
    <property type="entry name" value="PPR"/>
    <property type="match status" value="2"/>
</dbReference>
<evidence type="ECO:0008006" key="5">
    <source>
        <dbReference type="Google" id="ProtNLM"/>
    </source>
</evidence>
<evidence type="ECO:0000256" key="1">
    <source>
        <dbReference type="ARBA" id="ARBA00022737"/>
    </source>
</evidence>
<dbReference type="GO" id="GO:0009451">
    <property type="term" value="P:RNA modification"/>
    <property type="evidence" value="ECO:0007669"/>
    <property type="project" value="InterPro"/>
</dbReference>
<keyword evidence="4" id="KW-1185">Reference proteome</keyword>
<organism evidence="3 4">
    <name type="scientific">Papaver somniferum</name>
    <name type="common">Opium poppy</name>
    <dbReference type="NCBI Taxonomy" id="3469"/>
    <lineage>
        <taxon>Eukaryota</taxon>
        <taxon>Viridiplantae</taxon>
        <taxon>Streptophyta</taxon>
        <taxon>Embryophyta</taxon>
        <taxon>Tracheophyta</taxon>
        <taxon>Spermatophyta</taxon>
        <taxon>Magnoliopsida</taxon>
        <taxon>Ranunculales</taxon>
        <taxon>Papaveraceae</taxon>
        <taxon>Papaveroideae</taxon>
        <taxon>Papaver</taxon>
    </lineage>
</organism>
<dbReference type="FunFam" id="1.25.40.10:FF:000470">
    <property type="entry name" value="Pentatricopeptide repeat-containing protein At5g66520"/>
    <property type="match status" value="1"/>
</dbReference>
<dbReference type="EMBL" id="CM010722">
    <property type="protein sequence ID" value="RZC74693.1"/>
    <property type="molecule type" value="Genomic_DNA"/>
</dbReference>
<feature type="repeat" description="PPR" evidence="2">
    <location>
        <begin position="99"/>
        <end position="133"/>
    </location>
</feature>
<dbReference type="Gramene" id="RZC74693">
    <property type="protein sequence ID" value="RZC74693"/>
    <property type="gene ID" value="C5167_050173"/>
</dbReference>
<evidence type="ECO:0000256" key="2">
    <source>
        <dbReference type="PROSITE-ProRule" id="PRU00708"/>
    </source>
</evidence>
<feature type="repeat" description="PPR" evidence="2">
    <location>
        <begin position="235"/>
        <end position="269"/>
    </location>
</feature>
<dbReference type="Proteomes" id="UP000316621">
    <property type="component" value="Chromosome 8"/>
</dbReference>
<dbReference type="Gene3D" id="1.25.40.10">
    <property type="entry name" value="Tetratricopeptide repeat domain"/>
    <property type="match status" value="2"/>
</dbReference>
<evidence type="ECO:0000313" key="3">
    <source>
        <dbReference type="EMBL" id="RZC74693.1"/>
    </source>
</evidence>
<accession>A0A4Y7KMX1</accession>